<dbReference type="GeneID" id="112551589"/>
<keyword evidence="6 11" id="KW-1133">Transmembrane helix</keyword>
<dbReference type="FunFam" id="1.10.1220.70:FF:000001">
    <property type="entry name" value="Olfactory receptor"/>
    <property type="match status" value="1"/>
</dbReference>
<dbReference type="CDD" id="cd15229">
    <property type="entry name" value="7tmA_OR8S1-like"/>
    <property type="match status" value="1"/>
</dbReference>
<dbReference type="PRINTS" id="PR00245">
    <property type="entry name" value="OLFACTORYR"/>
</dbReference>
<evidence type="ECO:0000256" key="7">
    <source>
        <dbReference type="ARBA" id="ARBA00023040"/>
    </source>
</evidence>
<dbReference type="GO" id="GO:0004984">
    <property type="term" value="F:olfactory receptor activity"/>
    <property type="evidence" value="ECO:0007669"/>
    <property type="project" value="InterPro"/>
</dbReference>
<evidence type="ECO:0000256" key="6">
    <source>
        <dbReference type="ARBA" id="ARBA00022989"/>
    </source>
</evidence>
<dbReference type="PRINTS" id="PR00237">
    <property type="entry name" value="GPCRRHODOPSN"/>
</dbReference>
<dbReference type="InterPro" id="IPR000725">
    <property type="entry name" value="Olfact_rcpt"/>
</dbReference>
<organism evidence="13 14">
    <name type="scientific">Alligator sinensis</name>
    <name type="common">Chinese alligator</name>
    <dbReference type="NCBI Taxonomy" id="38654"/>
    <lineage>
        <taxon>Eukaryota</taxon>
        <taxon>Metazoa</taxon>
        <taxon>Chordata</taxon>
        <taxon>Craniata</taxon>
        <taxon>Vertebrata</taxon>
        <taxon>Euteleostomi</taxon>
        <taxon>Archelosauria</taxon>
        <taxon>Archosauria</taxon>
        <taxon>Crocodylia</taxon>
        <taxon>Alligatoridae</taxon>
        <taxon>Alligatorinae</taxon>
        <taxon>Alligator</taxon>
    </lineage>
</organism>
<reference evidence="14" key="1">
    <citation type="submission" date="2025-08" db="UniProtKB">
        <authorList>
            <consortium name="RefSeq"/>
        </authorList>
    </citation>
    <scope>IDENTIFICATION</scope>
</reference>
<dbReference type="SUPFAM" id="SSF81321">
    <property type="entry name" value="Family A G protein-coupled receptor-like"/>
    <property type="match status" value="1"/>
</dbReference>
<feature type="transmembrane region" description="Helical" evidence="11">
    <location>
        <begin position="23"/>
        <end position="46"/>
    </location>
</feature>
<comment type="similarity">
    <text evidence="2">Belongs to the G-protein coupled receptor 1 family.</text>
</comment>
<dbReference type="PANTHER" id="PTHR26452">
    <property type="entry name" value="OLFACTORY RECEPTOR"/>
    <property type="match status" value="1"/>
</dbReference>
<sequence>MERQINVTEFILLGISSDPCLQIFLFLVLLIIYLVTLMGNMVIILVIRIDPELCNPMYFFLSCLSCLDIFYSSVTIPQMLQNLLSQEKTISAVGCFAQTFLIMFSGCTEGFMLSVMAHDRYVAICDPLHYVSIMSKRVRIQLVGGACTSFLHALINTLLLLNVNFCGPKEVSHFICELPYLLPLSCTETLANDVVLLSCVVTFGLMSFLPIMVSYVHIISTILRICSTEGRRKAFSTCSSHFIMVGLLYVSALVQYMKFSSTSSLVLDELLSIQYSILTPMLNPIIYSLKNMEVQKAVMKILVKLKFLKYATVRALH</sequence>
<evidence type="ECO:0000256" key="9">
    <source>
        <dbReference type="ARBA" id="ARBA00023170"/>
    </source>
</evidence>
<keyword evidence="8 11" id="KW-0472">Membrane</keyword>
<keyword evidence="13" id="KW-1185">Reference proteome</keyword>
<dbReference type="Gene3D" id="1.20.1070.10">
    <property type="entry name" value="Rhodopsin 7-helix transmembrane proteins"/>
    <property type="match status" value="1"/>
</dbReference>
<feature type="transmembrane region" description="Helical" evidence="11">
    <location>
        <begin position="234"/>
        <end position="252"/>
    </location>
</feature>
<evidence type="ECO:0000256" key="8">
    <source>
        <dbReference type="ARBA" id="ARBA00023136"/>
    </source>
</evidence>
<feature type="transmembrane region" description="Helical" evidence="11">
    <location>
        <begin position="194"/>
        <end position="213"/>
    </location>
</feature>
<feature type="transmembrane region" description="Helical" evidence="11">
    <location>
        <begin position="96"/>
        <end position="117"/>
    </location>
</feature>
<keyword evidence="7" id="KW-0297">G-protein coupled receptor</keyword>
<gene>
    <name evidence="14" type="primary">LOC112551589</name>
</gene>
<dbReference type="InterPro" id="IPR050516">
    <property type="entry name" value="Olfactory_GPCR"/>
</dbReference>
<dbReference type="InterPro" id="IPR000276">
    <property type="entry name" value="GPCR_Rhodpsn"/>
</dbReference>
<keyword evidence="9" id="KW-0675">Receptor</keyword>
<keyword evidence="10" id="KW-0807">Transducer</keyword>
<evidence type="ECO:0000256" key="4">
    <source>
        <dbReference type="ARBA" id="ARBA00022692"/>
    </source>
</evidence>
<feature type="transmembrane region" description="Helical" evidence="11">
    <location>
        <begin position="58"/>
        <end position="76"/>
    </location>
</feature>
<dbReference type="Pfam" id="PF13853">
    <property type="entry name" value="7tm_4"/>
    <property type="match status" value="1"/>
</dbReference>
<feature type="domain" description="G-protein coupled receptors family 1 profile" evidence="12">
    <location>
        <begin position="39"/>
        <end position="287"/>
    </location>
</feature>
<dbReference type="FunFam" id="1.20.1070.10:FF:000015">
    <property type="entry name" value="Olfactory receptor"/>
    <property type="match status" value="1"/>
</dbReference>
<evidence type="ECO:0000256" key="5">
    <source>
        <dbReference type="ARBA" id="ARBA00022725"/>
    </source>
</evidence>
<proteinExistence type="inferred from homology"/>
<dbReference type="PROSITE" id="PS50262">
    <property type="entry name" value="G_PROTEIN_RECEP_F1_2"/>
    <property type="match status" value="1"/>
</dbReference>
<dbReference type="GO" id="GO:0005886">
    <property type="term" value="C:plasma membrane"/>
    <property type="evidence" value="ECO:0007669"/>
    <property type="project" value="UniProtKB-SubCell"/>
</dbReference>
<evidence type="ECO:0000256" key="11">
    <source>
        <dbReference type="SAM" id="Phobius"/>
    </source>
</evidence>
<dbReference type="KEGG" id="asn:112551589"/>
<feature type="transmembrane region" description="Helical" evidence="11">
    <location>
        <begin position="138"/>
        <end position="161"/>
    </location>
</feature>
<evidence type="ECO:0000256" key="3">
    <source>
        <dbReference type="ARBA" id="ARBA00022475"/>
    </source>
</evidence>
<keyword evidence="5" id="KW-0716">Sensory transduction</keyword>
<evidence type="ECO:0000256" key="1">
    <source>
        <dbReference type="ARBA" id="ARBA00004651"/>
    </source>
</evidence>
<evidence type="ECO:0000256" key="10">
    <source>
        <dbReference type="ARBA" id="ARBA00023224"/>
    </source>
</evidence>
<comment type="subcellular location">
    <subcellularLocation>
        <location evidence="1">Cell membrane</location>
        <topology evidence="1">Multi-pass membrane protein</topology>
    </subcellularLocation>
</comment>
<accession>A0A3Q0HAF3</accession>
<dbReference type="InParanoid" id="A0A3Q0HAF3"/>
<evidence type="ECO:0000256" key="2">
    <source>
        <dbReference type="ARBA" id="ARBA00010663"/>
    </source>
</evidence>
<keyword evidence="3" id="KW-1003">Cell membrane</keyword>
<dbReference type="Proteomes" id="UP000189705">
    <property type="component" value="Unplaced"/>
</dbReference>
<dbReference type="RefSeq" id="XP_025069046.1">
    <property type="nucleotide sequence ID" value="XM_025213261.1"/>
</dbReference>
<feature type="transmembrane region" description="Helical" evidence="11">
    <location>
        <begin position="272"/>
        <end position="289"/>
    </location>
</feature>
<keyword evidence="4 11" id="KW-0812">Transmembrane</keyword>
<evidence type="ECO:0000313" key="13">
    <source>
        <dbReference type="Proteomes" id="UP000189705"/>
    </source>
</evidence>
<keyword evidence="5" id="KW-0552">Olfaction</keyword>
<dbReference type="AlphaFoldDB" id="A0A3Q0HAF3"/>
<protein>
    <submittedName>
        <fullName evidence="14">Olfactory receptor 8S1-like</fullName>
    </submittedName>
</protein>
<evidence type="ECO:0000313" key="14">
    <source>
        <dbReference type="RefSeq" id="XP_025069046.1"/>
    </source>
</evidence>
<evidence type="ECO:0000259" key="12">
    <source>
        <dbReference type="PROSITE" id="PS50262"/>
    </source>
</evidence>
<dbReference type="GO" id="GO:0004930">
    <property type="term" value="F:G protein-coupled receptor activity"/>
    <property type="evidence" value="ECO:0007669"/>
    <property type="project" value="UniProtKB-KW"/>
</dbReference>
<name>A0A3Q0HAF3_ALLSI</name>
<dbReference type="InterPro" id="IPR017452">
    <property type="entry name" value="GPCR_Rhodpsn_7TM"/>
</dbReference>